<dbReference type="GO" id="GO:0005829">
    <property type="term" value="C:cytosol"/>
    <property type="evidence" value="ECO:0007669"/>
    <property type="project" value="TreeGrafter"/>
</dbReference>
<dbReference type="SUPFAM" id="SSF52317">
    <property type="entry name" value="Class I glutamine amidotransferase-like"/>
    <property type="match status" value="1"/>
</dbReference>
<dbReference type="RefSeq" id="WP_065860737.1">
    <property type="nucleotide sequence ID" value="NZ_JAWMSK010000117.1"/>
</dbReference>
<evidence type="ECO:0000256" key="10">
    <source>
        <dbReference type="HAMAP-Rule" id="MF_01615"/>
    </source>
</evidence>
<dbReference type="Proteomes" id="UP000215332">
    <property type="component" value="Chromosome 1"/>
</dbReference>
<dbReference type="eggNOG" id="COG0311">
    <property type="taxonomic scope" value="Bacteria"/>
</dbReference>
<evidence type="ECO:0000256" key="2">
    <source>
        <dbReference type="ARBA" id="ARBA00022801"/>
    </source>
</evidence>
<dbReference type="Gene3D" id="3.40.50.880">
    <property type="match status" value="1"/>
</dbReference>
<dbReference type="InterPro" id="IPR002161">
    <property type="entry name" value="PdxT/SNO"/>
</dbReference>
<proteinExistence type="inferred from homology"/>
<feature type="active site" description="Charge relay system" evidence="10 11">
    <location>
        <position position="174"/>
    </location>
</feature>
<dbReference type="GO" id="GO:0004359">
    <property type="term" value="F:glutaminase activity"/>
    <property type="evidence" value="ECO:0007669"/>
    <property type="project" value="UniProtKB-UniRule"/>
</dbReference>
<dbReference type="Pfam" id="PF01174">
    <property type="entry name" value="SNO"/>
    <property type="match status" value="1"/>
</dbReference>
<dbReference type="InterPro" id="IPR029062">
    <property type="entry name" value="Class_I_gatase-like"/>
</dbReference>
<dbReference type="HAMAP" id="MF_01615">
    <property type="entry name" value="PdxT"/>
    <property type="match status" value="1"/>
</dbReference>
<dbReference type="PROSITE" id="PS51273">
    <property type="entry name" value="GATASE_TYPE_1"/>
    <property type="match status" value="1"/>
</dbReference>
<evidence type="ECO:0000313" key="14">
    <source>
        <dbReference type="Proteomes" id="UP000215332"/>
    </source>
</evidence>
<dbReference type="GO" id="GO:1903600">
    <property type="term" value="C:glutaminase complex"/>
    <property type="evidence" value="ECO:0007669"/>
    <property type="project" value="TreeGrafter"/>
</dbReference>
<comment type="catalytic activity">
    <reaction evidence="7 10">
        <text>L-glutamine + H2O = L-glutamate + NH4(+)</text>
        <dbReference type="Rhea" id="RHEA:15889"/>
        <dbReference type="ChEBI" id="CHEBI:15377"/>
        <dbReference type="ChEBI" id="CHEBI:28938"/>
        <dbReference type="ChEBI" id="CHEBI:29985"/>
        <dbReference type="ChEBI" id="CHEBI:58359"/>
        <dbReference type="EC" id="3.5.1.2"/>
    </reaction>
</comment>
<comment type="subunit">
    <text evidence="9 10">In the presence of PdxS, forms a dodecamer of heterodimers. Only shows activity in the heterodimer.</text>
</comment>
<dbReference type="GO" id="GO:0042823">
    <property type="term" value="P:pyridoxal phosphate biosynthetic process"/>
    <property type="evidence" value="ECO:0007669"/>
    <property type="project" value="UniProtKB-UniRule"/>
</dbReference>
<dbReference type="AlphaFoldDB" id="A0A239WK88"/>
<dbReference type="GO" id="GO:0036381">
    <property type="term" value="F:pyridoxal 5'-phosphate synthase (glutamine hydrolysing) activity"/>
    <property type="evidence" value="ECO:0007669"/>
    <property type="project" value="UniProtKB-UniRule"/>
</dbReference>
<keyword evidence="13" id="KW-0808">Transferase</keyword>
<dbReference type="FunFam" id="3.40.50.880:FF:000010">
    <property type="entry name" value="uncharacterized protein LOC100176842 isoform X2"/>
    <property type="match status" value="1"/>
</dbReference>
<evidence type="ECO:0000256" key="6">
    <source>
        <dbReference type="ARBA" id="ARBA00047992"/>
    </source>
</evidence>
<keyword evidence="4 10" id="KW-0315">Glutamine amidotransferase</keyword>
<reference evidence="13 14" key="1">
    <citation type="submission" date="2017-06" db="EMBL/GenBank/DDBJ databases">
        <authorList>
            <consortium name="Pathogen Informatics"/>
        </authorList>
    </citation>
    <scope>NUCLEOTIDE SEQUENCE [LARGE SCALE GENOMIC DNA]</scope>
    <source>
        <strain evidence="13 14">NCTC11865</strain>
    </source>
</reference>
<dbReference type="PANTHER" id="PTHR31559:SF0">
    <property type="entry name" value="PYRIDOXAL 5'-PHOSPHATE SYNTHASE SUBUNIT SNO1-RELATED"/>
    <property type="match status" value="1"/>
</dbReference>
<evidence type="ECO:0000256" key="12">
    <source>
        <dbReference type="PIRSR" id="PIRSR005639-2"/>
    </source>
</evidence>
<comment type="function">
    <text evidence="8 10">Catalyzes the hydrolysis of glutamine to glutamate and ammonia as part of the biosynthesis of pyridoxal 5'-phosphate. The resulting ammonia molecule is channeled to the active site of PdxS.</text>
</comment>
<dbReference type="GO" id="GO:0008614">
    <property type="term" value="P:pyridoxine metabolic process"/>
    <property type="evidence" value="ECO:0007669"/>
    <property type="project" value="TreeGrafter"/>
</dbReference>
<dbReference type="NCBIfam" id="TIGR03800">
    <property type="entry name" value="PLP_synth_Pdx2"/>
    <property type="match status" value="1"/>
</dbReference>
<dbReference type="GO" id="GO:0006543">
    <property type="term" value="P:L-glutamine catabolic process"/>
    <property type="evidence" value="ECO:0007669"/>
    <property type="project" value="UniProtKB-UniRule"/>
</dbReference>
<feature type="binding site" evidence="10 12">
    <location>
        <begin position="135"/>
        <end position="136"/>
    </location>
    <ligand>
        <name>L-glutamine</name>
        <dbReference type="ChEBI" id="CHEBI:58359"/>
    </ligand>
</feature>
<feature type="binding site" evidence="10 12">
    <location>
        <position position="108"/>
    </location>
    <ligand>
        <name>L-glutamine</name>
        <dbReference type="ChEBI" id="CHEBI:58359"/>
    </ligand>
</feature>
<evidence type="ECO:0000313" key="13">
    <source>
        <dbReference type="EMBL" id="SNV34520.1"/>
    </source>
</evidence>
<dbReference type="PANTHER" id="PTHR31559">
    <property type="entry name" value="PYRIDOXAL 5'-PHOSPHATE SYNTHASE SUBUNIT SNO"/>
    <property type="match status" value="1"/>
</dbReference>
<dbReference type="EMBL" id="LT906441">
    <property type="protein sequence ID" value="SNV34520.1"/>
    <property type="molecule type" value="Genomic_DNA"/>
</dbReference>
<dbReference type="UniPathway" id="UPA00245"/>
<comment type="pathway">
    <text evidence="10">Cofactor biosynthesis; pyridoxal 5'-phosphate biosynthesis.</text>
</comment>
<keyword evidence="2 10" id="KW-0378">Hydrolase</keyword>
<evidence type="ECO:0000256" key="5">
    <source>
        <dbReference type="ARBA" id="ARBA00023239"/>
    </source>
</evidence>
<dbReference type="PIRSF" id="PIRSF005639">
    <property type="entry name" value="Glut_amidoT_SNO"/>
    <property type="match status" value="1"/>
</dbReference>
<feature type="active site" description="Charge relay system" evidence="10 11">
    <location>
        <position position="172"/>
    </location>
</feature>
<name>A0A239WK88_9ACTN</name>
<evidence type="ECO:0000256" key="4">
    <source>
        <dbReference type="ARBA" id="ARBA00022962"/>
    </source>
</evidence>
<dbReference type="PROSITE" id="PS51130">
    <property type="entry name" value="PDXT_SNO_2"/>
    <property type="match status" value="1"/>
</dbReference>
<organism evidence="13 14">
    <name type="scientific">Cutibacterium granulosum</name>
    <dbReference type="NCBI Taxonomy" id="33011"/>
    <lineage>
        <taxon>Bacteria</taxon>
        <taxon>Bacillati</taxon>
        <taxon>Actinomycetota</taxon>
        <taxon>Actinomycetes</taxon>
        <taxon>Propionibacteriales</taxon>
        <taxon>Propionibacteriaceae</taxon>
        <taxon>Cutibacterium</taxon>
    </lineage>
</organism>
<evidence type="ECO:0000256" key="1">
    <source>
        <dbReference type="ARBA" id="ARBA00008345"/>
    </source>
</evidence>
<dbReference type="KEGG" id="cgrn:4412665_01132"/>
<sequence>MVRVGILALQGGVDEHAAKLRQLDVQVRKVRRPADLDGLDGIVLPGGESTVFDKLARTFHLDQPLRDAIAGGLPTLATCAGLIYCAREVRDAAVGQQTLGVLDVVVGRNAFGSQVDSFETTLDVKGYGSVPATFIRAPRVVELGPGVQAIATVGDGSVVGVQQGRITALAFHPEQNEDLTIHRTWVTQL</sequence>
<keyword evidence="5 10" id="KW-0456">Lyase</keyword>
<dbReference type="EC" id="3.5.1.2" evidence="10"/>
<evidence type="ECO:0000256" key="3">
    <source>
        <dbReference type="ARBA" id="ARBA00022898"/>
    </source>
</evidence>
<dbReference type="InterPro" id="IPR021196">
    <property type="entry name" value="PdxT/SNO_CS"/>
</dbReference>
<comment type="catalytic activity">
    <reaction evidence="6 10">
        <text>aldehydo-D-ribose 5-phosphate + D-glyceraldehyde 3-phosphate + L-glutamine = pyridoxal 5'-phosphate + L-glutamate + phosphate + 3 H2O + H(+)</text>
        <dbReference type="Rhea" id="RHEA:31507"/>
        <dbReference type="ChEBI" id="CHEBI:15377"/>
        <dbReference type="ChEBI" id="CHEBI:15378"/>
        <dbReference type="ChEBI" id="CHEBI:29985"/>
        <dbReference type="ChEBI" id="CHEBI:43474"/>
        <dbReference type="ChEBI" id="CHEBI:58273"/>
        <dbReference type="ChEBI" id="CHEBI:58359"/>
        <dbReference type="ChEBI" id="CHEBI:59776"/>
        <dbReference type="ChEBI" id="CHEBI:597326"/>
        <dbReference type="EC" id="4.3.3.6"/>
    </reaction>
</comment>
<evidence type="ECO:0000256" key="9">
    <source>
        <dbReference type="ARBA" id="ARBA00064749"/>
    </source>
</evidence>
<comment type="similarity">
    <text evidence="1 10">Belongs to the glutaminase PdxT/SNO family.</text>
</comment>
<dbReference type="GO" id="GO:0016740">
    <property type="term" value="F:transferase activity"/>
    <property type="evidence" value="ECO:0007669"/>
    <property type="project" value="UniProtKB-KW"/>
</dbReference>
<dbReference type="CDD" id="cd01749">
    <property type="entry name" value="GATase1_PB"/>
    <property type="match status" value="1"/>
</dbReference>
<evidence type="ECO:0000256" key="11">
    <source>
        <dbReference type="PIRSR" id="PIRSR005639-1"/>
    </source>
</evidence>
<feature type="binding site" evidence="10 12">
    <location>
        <begin position="47"/>
        <end position="49"/>
    </location>
    <ligand>
        <name>L-glutamine</name>
        <dbReference type="ChEBI" id="CHEBI:58359"/>
    </ligand>
</feature>
<evidence type="ECO:0000256" key="8">
    <source>
        <dbReference type="ARBA" id="ARBA00054599"/>
    </source>
</evidence>
<dbReference type="PROSITE" id="PS01236">
    <property type="entry name" value="PDXT_SNO_1"/>
    <property type="match status" value="1"/>
</dbReference>
<dbReference type="EC" id="4.3.3.6" evidence="10"/>
<keyword evidence="3 10" id="KW-0663">Pyridoxal phosphate</keyword>
<protein>
    <recommendedName>
        <fullName evidence="10">Pyridoxal 5'-phosphate synthase subunit PdxT</fullName>
        <ecNumber evidence="10">4.3.3.6</ecNumber>
    </recommendedName>
    <alternativeName>
        <fullName evidence="10">Pdx2</fullName>
    </alternativeName>
    <alternativeName>
        <fullName evidence="10">Pyridoxal 5'-phosphate synthase glutaminase subunit</fullName>
        <ecNumber evidence="10">3.5.1.2</ecNumber>
    </alternativeName>
</protein>
<feature type="active site" description="Nucleophile" evidence="10 11">
    <location>
        <position position="79"/>
    </location>
</feature>
<accession>A0A239WK88</accession>
<gene>
    <name evidence="10 13" type="primary">pdxT</name>
    <name evidence="13" type="ORF">SAMEA4412665_01132</name>
</gene>
<evidence type="ECO:0000256" key="7">
    <source>
        <dbReference type="ARBA" id="ARBA00049534"/>
    </source>
</evidence>